<feature type="compositionally biased region" description="Polar residues" evidence="1">
    <location>
        <begin position="417"/>
        <end position="427"/>
    </location>
</feature>
<comment type="caution">
    <text evidence="3">The sequence shown here is derived from an EMBL/GenBank/DDBJ whole genome shotgun (WGS) entry which is preliminary data.</text>
</comment>
<name>A0ABT7M742_9PSEU</name>
<protein>
    <submittedName>
        <fullName evidence="3">DUF222 domain-containing protein</fullName>
    </submittedName>
</protein>
<dbReference type="Pfam" id="PF02720">
    <property type="entry name" value="DUF222"/>
    <property type="match status" value="1"/>
</dbReference>
<reference evidence="3 4" key="1">
    <citation type="submission" date="2023-06" db="EMBL/GenBank/DDBJ databases">
        <title>Actinomycetospora Odt1-22.</title>
        <authorList>
            <person name="Supong K."/>
        </authorList>
    </citation>
    <scope>NUCLEOTIDE SEQUENCE [LARGE SCALE GENOMIC DNA]</scope>
    <source>
        <strain evidence="3 4">Odt1-22</strain>
    </source>
</reference>
<evidence type="ECO:0000313" key="4">
    <source>
        <dbReference type="Proteomes" id="UP001231924"/>
    </source>
</evidence>
<gene>
    <name evidence="3" type="ORF">QRT03_10995</name>
</gene>
<feature type="domain" description="DUF222" evidence="2">
    <location>
        <begin position="68"/>
        <end position="271"/>
    </location>
</feature>
<sequence length="433" mass="46238">MSSDDGGDAVSGELTALLTRLAELADQPTDPSCGVPDAARIDRIALLEQTRAALAAAQHTEMVAFARAHVEAQAGLVAAHELDPRDLGKGIADQIALACHVSPTVGSRRLGVAQALADDLPCTRALLAAGRVSERVAELVVSWTSHLDPELRRLVDKQVADSGIETQSRFAAEATIKRLAYEADPAGFTQRGRTARTQRRVTLRPAPDTMSVLSGLLPVEQGVACITALRRHADTLIAGGDADGRTRDQIVADTLVERVTGQTFAEDVNVEVGIVLPLDALTDTDGPGIGEVVGYGPLPGGIVADLLNSTQGRKWWRRLFTHPRSGRLVGGDPQRRLFDGFLAGLIHYRDHGRCRDPYCGAPARHTDHIRGRTAGGPTSLGNGRRTCVRGNQVKELPGWSTDLLDDGLGDHPHEVRTTTPTGHTYTSRADDPP</sequence>
<keyword evidence="4" id="KW-1185">Reference proteome</keyword>
<feature type="region of interest" description="Disordered" evidence="1">
    <location>
        <begin position="398"/>
        <end position="433"/>
    </location>
</feature>
<proteinExistence type="predicted"/>
<organism evidence="3 4">
    <name type="scientific">Actinomycetospora termitidis</name>
    <dbReference type="NCBI Taxonomy" id="3053470"/>
    <lineage>
        <taxon>Bacteria</taxon>
        <taxon>Bacillati</taxon>
        <taxon>Actinomycetota</taxon>
        <taxon>Actinomycetes</taxon>
        <taxon>Pseudonocardiales</taxon>
        <taxon>Pseudonocardiaceae</taxon>
        <taxon>Actinomycetospora</taxon>
    </lineage>
</organism>
<dbReference type="EMBL" id="JASVWF010000002">
    <property type="protein sequence ID" value="MDL5156488.1"/>
    <property type="molecule type" value="Genomic_DNA"/>
</dbReference>
<evidence type="ECO:0000256" key="1">
    <source>
        <dbReference type="SAM" id="MobiDB-lite"/>
    </source>
</evidence>
<feature type="region of interest" description="Disordered" evidence="1">
    <location>
        <begin position="363"/>
        <end position="385"/>
    </location>
</feature>
<accession>A0ABT7M742</accession>
<dbReference type="InterPro" id="IPR003870">
    <property type="entry name" value="DUF222"/>
</dbReference>
<evidence type="ECO:0000313" key="3">
    <source>
        <dbReference type="EMBL" id="MDL5156488.1"/>
    </source>
</evidence>
<dbReference type="Proteomes" id="UP001231924">
    <property type="component" value="Unassembled WGS sequence"/>
</dbReference>
<dbReference type="RefSeq" id="WP_286052780.1">
    <property type="nucleotide sequence ID" value="NZ_JASVWF010000002.1"/>
</dbReference>
<evidence type="ECO:0000259" key="2">
    <source>
        <dbReference type="Pfam" id="PF02720"/>
    </source>
</evidence>